<feature type="region of interest" description="Disordered" evidence="1">
    <location>
        <begin position="1"/>
        <end position="33"/>
    </location>
</feature>
<gene>
    <name evidence="2" type="ORF">ACG0Z6_11720</name>
</gene>
<dbReference type="EMBL" id="JBIGHZ010000004">
    <property type="protein sequence ID" value="MFG6448902.1"/>
    <property type="molecule type" value="Genomic_DNA"/>
</dbReference>
<keyword evidence="3" id="KW-1185">Reference proteome</keyword>
<evidence type="ECO:0000313" key="3">
    <source>
        <dbReference type="Proteomes" id="UP001606099"/>
    </source>
</evidence>
<dbReference type="RefSeq" id="WP_394461583.1">
    <property type="nucleotide sequence ID" value="NZ_JBIGHZ010000004.1"/>
</dbReference>
<name>A0ABW7FX53_9BURK</name>
<sequence length="134" mass="14527">MNLNAPPSGKHRAANHATRWRGGGADAFGASTPNDNLRFPDQVFDAETGGTVGVTRAAAPAAVALAKRFNFDGPSPGLAYGNGRVCQVRFDKQPVLRLDYHPYPGTGGEWRLHLNIWSEGVHIPLDPRNLWDGR</sequence>
<comment type="caution">
    <text evidence="2">The sequence shown here is derived from an EMBL/GenBank/DDBJ whole genome shotgun (WGS) entry which is preliminary data.</text>
</comment>
<dbReference type="Proteomes" id="UP001606099">
    <property type="component" value="Unassembled WGS sequence"/>
</dbReference>
<evidence type="ECO:0000256" key="1">
    <source>
        <dbReference type="SAM" id="MobiDB-lite"/>
    </source>
</evidence>
<organism evidence="2 3">
    <name type="scientific">Roseateles rivi</name>
    <dbReference type="NCBI Taxonomy" id="3299028"/>
    <lineage>
        <taxon>Bacteria</taxon>
        <taxon>Pseudomonadati</taxon>
        <taxon>Pseudomonadota</taxon>
        <taxon>Betaproteobacteria</taxon>
        <taxon>Burkholderiales</taxon>
        <taxon>Sphaerotilaceae</taxon>
        <taxon>Roseateles</taxon>
    </lineage>
</organism>
<reference evidence="2 3" key="1">
    <citation type="submission" date="2024-08" db="EMBL/GenBank/DDBJ databases">
        <authorList>
            <person name="Lu H."/>
        </authorList>
    </citation>
    <scope>NUCLEOTIDE SEQUENCE [LARGE SCALE GENOMIC DNA]</scope>
    <source>
        <strain evidence="2 3">BYS180W</strain>
    </source>
</reference>
<proteinExistence type="predicted"/>
<accession>A0ABW7FX53</accession>
<protein>
    <submittedName>
        <fullName evidence="2">Uncharacterized protein</fullName>
    </submittedName>
</protein>
<evidence type="ECO:0000313" key="2">
    <source>
        <dbReference type="EMBL" id="MFG6448902.1"/>
    </source>
</evidence>